<keyword evidence="14" id="KW-0732">Signal</keyword>
<keyword evidence="13" id="KW-0812">Transmembrane</keyword>
<comment type="catalytic activity">
    <reaction evidence="10">
        <text>L-seryl-[protein] + ATP = O-phospho-L-seryl-[protein] + ADP + H(+)</text>
        <dbReference type="Rhea" id="RHEA:17989"/>
        <dbReference type="Rhea" id="RHEA-COMP:9863"/>
        <dbReference type="Rhea" id="RHEA-COMP:11604"/>
        <dbReference type="ChEBI" id="CHEBI:15378"/>
        <dbReference type="ChEBI" id="CHEBI:29999"/>
        <dbReference type="ChEBI" id="CHEBI:30616"/>
        <dbReference type="ChEBI" id="CHEBI:83421"/>
        <dbReference type="ChEBI" id="CHEBI:456216"/>
        <dbReference type="EC" id="2.7.11.1"/>
    </reaction>
</comment>
<dbReference type="Gene3D" id="3.30.70.1230">
    <property type="entry name" value="Nucleotide cyclase"/>
    <property type="match status" value="1"/>
</dbReference>
<dbReference type="PANTHER" id="PTHR44329">
    <property type="entry name" value="SERINE/THREONINE-PROTEIN KINASE TNNI3K-RELATED"/>
    <property type="match status" value="1"/>
</dbReference>
<feature type="domain" description="Protein kinase" evidence="15">
    <location>
        <begin position="1365"/>
        <end position="1639"/>
    </location>
</feature>
<comment type="catalytic activity">
    <reaction evidence="9">
        <text>L-threonyl-[protein] + ATP = O-phospho-L-threonyl-[protein] + ADP + H(+)</text>
        <dbReference type="Rhea" id="RHEA:46608"/>
        <dbReference type="Rhea" id="RHEA-COMP:11060"/>
        <dbReference type="Rhea" id="RHEA-COMP:11605"/>
        <dbReference type="ChEBI" id="CHEBI:15378"/>
        <dbReference type="ChEBI" id="CHEBI:30013"/>
        <dbReference type="ChEBI" id="CHEBI:30616"/>
        <dbReference type="ChEBI" id="CHEBI:61977"/>
        <dbReference type="ChEBI" id="CHEBI:456216"/>
        <dbReference type="EC" id="2.7.11.1"/>
    </reaction>
</comment>
<dbReference type="GeneID" id="14919716"/>
<dbReference type="GO" id="GO:0004674">
    <property type="term" value="F:protein serine/threonine kinase activity"/>
    <property type="evidence" value="ECO:0007669"/>
    <property type="project" value="UniProtKB-KW"/>
</dbReference>
<dbReference type="STRING" id="1257118.L8H149"/>
<dbReference type="Pfam" id="PF07714">
    <property type="entry name" value="PK_Tyr_Ser-Thr"/>
    <property type="match status" value="2"/>
</dbReference>
<feature type="transmembrane region" description="Helical" evidence="13">
    <location>
        <begin position="755"/>
        <end position="782"/>
    </location>
</feature>
<dbReference type="GO" id="GO:0016020">
    <property type="term" value="C:membrane"/>
    <property type="evidence" value="ECO:0007669"/>
    <property type="project" value="UniProtKB-SubCell"/>
</dbReference>
<dbReference type="InterPro" id="IPR017441">
    <property type="entry name" value="Protein_kinase_ATP_BS"/>
</dbReference>
<keyword evidence="8 11" id="KW-0067">ATP-binding</keyword>
<dbReference type="GO" id="GO:0005524">
    <property type="term" value="F:ATP binding"/>
    <property type="evidence" value="ECO:0007669"/>
    <property type="project" value="UniProtKB-UniRule"/>
</dbReference>
<evidence type="ECO:0000256" key="5">
    <source>
        <dbReference type="ARBA" id="ARBA00022679"/>
    </source>
</evidence>
<dbReference type="InterPro" id="IPR008271">
    <property type="entry name" value="Ser/Thr_kinase_AS"/>
</dbReference>
<dbReference type="InterPro" id="IPR029787">
    <property type="entry name" value="Nucleotide_cyclase"/>
</dbReference>
<evidence type="ECO:0000256" key="4">
    <source>
        <dbReference type="ARBA" id="ARBA00022527"/>
    </source>
</evidence>
<dbReference type="PANTHER" id="PTHR44329:SF298">
    <property type="entry name" value="MIXED LINEAGE KINASE DOMAIN-LIKE PROTEIN"/>
    <property type="match status" value="1"/>
</dbReference>
<evidence type="ECO:0000256" key="8">
    <source>
        <dbReference type="ARBA" id="ARBA00022840"/>
    </source>
</evidence>
<dbReference type="EMBL" id="KB007939">
    <property type="protein sequence ID" value="ELR18947.1"/>
    <property type="molecule type" value="Genomic_DNA"/>
</dbReference>
<dbReference type="SUPFAM" id="SSF53850">
    <property type="entry name" value="Periplasmic binding protein-like II"/>
    <property type="match status" value="2"/>
</dbReference>
<dbReference type="Gene3D" id="3.40.190.10">
    <property type="entry name" value="Periplasmic binding protein-like II"/>
    <property type="match status" value="4"/>
</dbReference>
<organism evidence="16 17">
    <name type="scientific">Acanthamoeba castellanii (strain ATCC 30010 / Neff)</name>
    <dbReference type="NCBI Taxonomy" id="1257118"/>
    <lineage>
        <taxon>Eukaryota</taxon>
        <taxon>Amoebozoa</taxon>
        <taxon>Discosea</taxon>
        <taxon>Longamoebia</taxon>
        <taxon>Centramoebida</taxon>
        <taxon>Acanthamoebidae</taxon>
        <taxon>Acanthamoeba</taxon>
    </lineage>
</organism>
<evidence type="ECO:0000256" key="2">
    <source>
        <dbReference type="ARBA" id="ARBA00005843"/>
    </source>
</evidence>
<feature type="region of interest" description="Disordered" evidence="12">
    <location>
        <begin position="1092"/>
        <end position="1116"/>
    </location>
</feature>
<dbReference type="FunFam" id="3.30.200.20:FF:000060">
    <property type="entry name" value="Serine/threonine-protein kinase isoform 1"/>
    <property type="match status" value="1"/>
</dbReference>
<feature type="domain" description="Protein kinase" evidence="15">
    <location>
        <begin position="801"/>
        <end position="1056"/>
    </location>
</feature>
<dbReference type="SMART" id="SM00220">
    <property type="entry name" value="S_TKc"/>
    <property type="match status" value="2"/>
</dbReference>
<sequence length="1644" mass="176991">MGHQGLFVLAVVLALFFTLQAAQGLVLVGSGPFHAALFERLSTDYAFQRDDVKLAYSLAPPADTCQALALYDQGLVDFVSTSYPMATDDACGPPGGTPYNSSTDALVQVPVAATAVALGYRLDALNTGNETELVLSAAILVGILNGTVTHWDHPLVTGLNPTLLGGFAGPITLVYSSRRNSPGNIGDVLEAALRSASPAFGAWLDSSYGGNLTLALAACPAAVEAADPVGSVNATDGAITYCPIEEASKRGLPHASMMNRAGYKVKANAASVAAAMGTLAANATMTQKLSIVNTAANGSWPLANMVLATMRLNRRLVEKKVDCLYIRETLSFLSWSQINSAAAGSAGQLGFYALSFGYKRLGTNLLQSVLCNGVPAVGKGILFGNGSPNEVYQTLTQSFSSNSFSLKYFGSTTAGGIAALKAREADFAIISTALSPADQLAMPHVKPVPFTAMAIAPAYNIPAISGLASLVLSMEVISDIYMDRITKWNHPDIVALNPLLNGSLPNADIRLIYQSTFSTITYIYSRALSLVVPEFSQNINWGYTIDFPAADNPNTVGVDSLDVMQVVQDTPNSLAMWTSNYDAKERQAKPASMINRDGETVAVSQDTMASSINALIAESPVEIFWAPGPNSWPILTVNSLLLDTRQQGDCARLESLVEWLYWSQTSADALGTIFASGLGVPSASGPFVKAMLLNYVADIKCDDEPVSALAGCIHNGTLCSDMGSCIQGSCFCDEGRTGAWCEEWKQDSSSADTVLIVLLSVIIPLALLLLLVLALVVVFVCWQQRRRNNAQEDWQILPEMLEFGESLGNGSYGEVHKAMWKGTEVAVKVIKRADVTREMEASFKDEARTMARLRHPNVVLFMAACTKPPNMCIVMEDLIHNELVASIPPKLKVKILYQAAKGMHFLHSSGIVHRDLKSLNLLLDNKWNVKVGDFGLTAFKDSLGKGADTVAQGTIHWSAPEVLSEDPNVDHSLADVYSFGVVMWELVTRAYPYTGLSPAQIAVSVIRDQLRPSALHKYGYLSVEEQRLVEILERCWSQDYTMRPTFLEIMTQLADLSKEAGAGTSRSSSSSTTHSTLMAGYDSNLTTTGLGDTISMSSSSKNERSTSTNGDDDVGLPVVAGRMGGGGGEAAAKAPLSVPRTDVSFVVCDLRRFAEVWHADADVASDAIAAYMRIIRRRAGEHRGHLFSPSQLNSGGTCMLAFHSPSAAVAFAVAVQTDALQHDTLEGRSRVGISVKRGQCRAPPDDFLKTSYVDKDYKEACMVCAHCAPQRIECSKEFVQLARETEASLSFSERGAYARVLFGQAAENEDDDEPNENDDDDDDDDDCGNEGSTAMFDWGGSAYAMDGLCTSNSCSFIIDPKKLSTNEKDSIGEGTYGRVYTGSYLGTAVAIKTLFGTQINDAAMLGIRREAAILSDLDHPHIVKLIGLSHSSAGTCLVMELMPKGSLEQLLYGGKAKALRYEDKMRILRDTALGLGFLHERGIVHRDIKPSNLLIDSNGAVKVGDFGFATTKLDTMTRCGSPVWMAPETLAAPLSTAEDQPAAKEEGFRYDAKADVYSFGIVMWQVLTQKRPYEAPNGGEKPFYQLIQEITRGVRPTIPGDCPDHFGKMLQACWHQKARKRPSMDELVVYFNAQVDPTAAGFSV</sequence>
<keyword evidence="4 16" id="KW-0723">Serine/threonine-protein kinase</keyword>
<evidence type="ECO:0000256" key="9">
    <source>
        <dbReference type="ARBA" id="ARBA00047899"/>
    </source>
</evidence>
<dbReference type="Gene3D" id="1.10.510.10">
    <property type="entry name" value="Transferase(Phosphotransferase) domain 1"/>
    <property type="match status" value="2"/>
</dbReference>
<keyword evidence="13" id="KW-1133">Transmembrane helix</keyword>
<comment type="similarity">
    <text evidence="2">Belongs to the protein kinase superfamily. TKL Ser/Thr protein kinase family.</text>
</comment>
<feature type="signal peptide" evidence="14">
    <location>
        <begin position="1"/>
        <end position="24"/>
    </location>
</feature>
<keyword evidence="17" id="KW-1185">Reference proteome</keyword>
<keyword evidence="7 16" id="KW-0418">Kinase</keyword>
<evidence type="ECO:0000259" key="15">
    <source>
        <dbReference type="PROSITE" id="PS50011"/>
    </source>
</evidence>
<evidence type="ECO:0000256" key="14">
    <source>
        <dbReference type="SAM" id="SignalP"/>
    </source>
</evidence>
<evidence type="ECO:0000313" key="16">
    <source>
        <dbReference type="EMBL" id="ELR18947.1"/>
    </source>
</evidence>
<dbReference type="InterPro" id="IPR011009">
    <property type="entry name" value="Kinase-like_dom_sf"/>
</dbReference>
<feature type="compositionally biased region" description="Acidic residues" evidence="12">
    <location>
        <begin position="1307"/>
        <end position="1328"/>
    </location>
</feature>
<evidence type="ECO:0000256" key="12">
    <source>
        <dbReference type="SAM" id="MobiDB-lite"/>
    </source>
</evidence>
<dbReference type="SUPFAM" id="SSF55073">
    <property type="entry name" value="Nucleotide cyclase"/>
    <property type="match status" value="1"/>
</dbReference>
<dbReference type="Pfam" id="PF12849">
    <property type="entry name" value="PBP_like_2"/>
    <property type="match status" value="2"/>
</dbReference>
<protein>
    <recommendedName>
        <fullName evidence="3">non-specific serine/threonine protein kinase</fullName>
        <ecNumber evidence="3">2.7.11.1</ecNumber>
    </recommendedName>
</protein>
<reference evidence="16 17" key="1">
    <citation type="journal article" date="2013" name="Genome Biol.">
        <title>Genome of Acanthamoeba castellanii highlights extensive lateral gene transfer and early evolution of tyrosine kinase signaling.</title>
        <authorList>
            <person name="Clarke M."/>
            <person name="Lohan A.J."/>
            <person name="Liu B."/>
            <person name="Lagkouvardos I."/>
            <person name="Roy S."/>
            <person name="Zafar N."/>
            <person name="Bertelli C."/>
            <person name="Schilde C."/>
            <person name="Kianianmomeni A."/>
            <person name="Burglin T.R."/>
            <person name="Frech C."/>
            <person name="Turcotte B."/>
            <person name="Kopec K.O."/>
            <person name="Synnott J.M."/>
            <person name="Choo C."/>
            <person name="Paponov I."/>
            <person name="Finkler A."/>
            <person name="Soon Heng Tan C."/>
            <person name="Hutchins A.P."/>
            <person name="Weinmeier T."/>
            <person name="Rattei T."/>
            <person name="Chu J.S."/>
            <person name="Gimenez G."/>
            <person name="Irimia M."/>
            <person name="Rigden D.J."/>
            <person name="Fitzpatrick D.A."/>
            <person name="Lorenzo-Morales J."/>
            <person name="Bateman A."/>
            <person name="Chiu C.H."/>
            <person name="Tang P."/>
            <person name="Hegemann P."/>
            <person name="Fromm H."/>
            <person name="Raoult D."/>
            <person name="Greub G."/>
            <person name="Miranda-Saavedra D."/>
            <person name="Chen N."/>
            <person name="Nash P."/>
            <person name="Ginger M.L."/>
            <person name="Horn M."/>
            <person name="Schaap P."/>
            <person name="Caler L."/>
            <person name="Loftus B."/>
        </authorList>
    </citation>
    <scope>NUCLEOTIDE SEQUENCE [LARGE SCALE GENOMIC DNA]</scope>
    <source>
        <strain evidence="16 17">Neff</strain>
    </source>
</reference>
<proteinExistence type="inferred from homology"/>
<dbReference type="PROSITE" id="PS00108">
    <property type="entry name" value="PROTEIN_KINASE_ST"/>
    <property type="match status" value="2"/>
</dbReference>
<feature type="binding site" evidence="11">
    <location>
        <position position="1392"/>
    </location>
    <ligand>
        <name>ATP</name>
        <dbReference type="ChEBI" id="CHEBI:30616"/>
    </ligand>
</feature>
<evidence type="ECO:0000256" key="1">
    <source>
        <dbReference type="ARBA" id="ARBA00004167"/>
    </source>
</evidence>
<dbReference type="RefSeq" id="XP_004341011.1">
    <property type="nucleotide sequence ID" value="XM_004340963.1"/>
</dbReference>
<evidence type="ECO:0000256" key="11">
    <source>
        <dbReference type="PROSITE-ProRule" id="PRU10141"/>
    </source>
</evidence>
<name>L8H149_ACACF</name>
<evidence type="ECO:0000256" key="6">
    <source>
        <dbReference type="ARBA" id="ARBA00022741"/>
    </source>
</evidence>
<dbReference type="EC" id="2.7.11.1" evidence="3"/>
<dbReference type="VEuPathDB" id="AmoebaDB:ACA1_233450"/>
<evidence type="ECO:0000256" key="13">
    <source>
        <dbReference type="SAM" id="Phobius"/>
    </source>
</evidence>
<evidence type="ECO:0000256" key="7">
    <source>
        <dbReference type="ARBA" id="ARBA00022777"/>
    </source>
</evidence>
<feature type="region of interest" description="Disordered" evidence="12">
    <location>
        <begin position="1305"/>
        <end position="1330"/>
    </location>
</feature>
<dbReference type="SUPFAM" id="SSF56112">
    <property type="entry name" value="Protein kinase-like (PK-like)"/>
    <property type="match status" value="2"/>
</dbReference>
<dbReference type="PROSITE" id="PS50011">
    <property type="entry name" value="PROTEIN_KINASE_DOM"/>
    <property type="match status" value="2"/>
</dbReference>
<dbReference type="InterPro" id="IPR024370">
    <property type="entry name" value="PBP_domain"/>
</dbReference>
<dbReference type="KEGG" id="acan:ACA1_233450"/>
<accession>L8H149</accession>
<evidence type="ECO:0000313" key="17">
    <source>
        <dbReference type="Proteomes" id="UP000011083"/>
    </source>
</evidence>
<keyword evidence="6 11" id="KW-0547">Nucleotide-binding</keyword>
<dbReference type="InterPro" id="IPR051681">
    <property type="entry name" value="Ser/Thr_Kinases-Pseudokinases"/>
</dbReference>
<dbReference type="CDD" id="cd13999">
    <property type="entry name" value="STKc_MAP3K-like"/>
    <property type="match status" value="2"/>
</dbReference>
<dbReference type="Gene3D" id="3.30.200.20">
    <property type="entry name" value="Phosphorylase Kinase, domain 1"/>
    <property type="match status" value="1"/>
</dbReference>
<dbReference type="Gene3D" id="2.10.25.10">
    <property type="entry name" value="Laminin"/>
    <property type="match status" value="1"/>
</dbReference>
<dbReference type="InterPro" id="IPR000719">
    <property type="entry name" value="Prot_kinase_dom"/>
</dbReference>
<evidence type="ECO:0000256" key="3">
    <source>
        <dbReference type="ARBA" id="ARBA00012513"/>
    </source>
</evidence>
<feature type="chain" id="PRO_5003990282" description="non-specific serine/threonine protein kinase" evidence="14">
    <location>
        <begin position="25"/>
        <end position="1644"/>
    </location>
</feature>
<gene>
    <name evidence="16" type="ORF">ACA1_233450</name>
</gene>
<comment type="subcellular location">
    <subcellularLocation>
        <location evidence="1">Membrane</location>
        <topology evidence="1">Single-pass membrane protein</topology>
    </subcellularLocation>
</comment>
<dbReference type="InterPro" id="IPR001245">
    <property type="entry name" value="Ser-Thr/Tyr_kinase_cat_dom"/>
</dbReference>
<dbReference type="PROSITE" id="PS00107">
    <property type="entry name" value="PROTEIN_KINASE_ATP"/>
    <property type="match status" value="2"/>
</dbReference>
<keyword evidence="5" id="KW-0808">Transferase</keyword>
<keyword evidence="13" id="KW-0472">Membrane</keyword>
<feature type="binding site" evidence="11">
    <location>
        <position position="828"/>
    </location>
    <ligand>
        <name>ATP</name>
        <dbReference type="ChEBI" id="CHEBI:30616"/>
    </ligand>
</feature>
<evidence type="ECO:0000256" key="10">
    <source>
        <dbReference type="ARBA" id="ARBA00048679"/>
    </source>
</evidence>
<dbReference type="Proteomes" id="UP000011083">
    <property type="component" value="Unassembled WGS sequence"/>
</dbReference>